<proteinExistence type="predicted"/>
<dbReference type="AlphaFoldDB" id="A0A6M8EDG6"/>
<dbReference type="Proteomes" id="UP000503483">
    <property type="component" value="Chromosome"/>
</dbReference>
<evidence type="ECO:0000313" key="2">
    <source>
        <dbReference type="Proteomes" id="UP000503483"/>
    </source>
</evidence>
<reference evidence="1 2" key="1">
    <citation type="submission" date="2019-08" db="EMBL/GenBank/DDBJ databases">
        <title>Complete genome sequence of Arcobacter acticola.</title>
        <authorList>
            <person name="Miller W."/>
        </authorList>
    </citation>
    <scope>NUCLEOTIDE SEQUENCE [LARGE SCALE GENOMIC DNA]</scope>
    <source>
        <strain evidence="1 2">KCTC 52212</strain>
    </source>
</reference>
<name>A0A6M8EDG6_9BACT</name>
<evidence type="ECO:0000313" key="1">
    <source>
        <dbReference type="EMBL" id="QKE29593.1"/>
    </source>
</evidence>
<gene>
    <name evidence="1" type="ORF">AACT_2504</name>
</gene>
<organism evidence="1 2">
    <name type="scientific">Arcobacter acticola</name>
    <dbReference type="NCBI Taxonomy" id="1849015"/>
    <lineage>
        <taxon>Bacteria</taxon>
        <taxon>Pseudomonadati</taxon>
        <taxon>Campylobacterota</taxon>
        <taxon>Epsilonproteobacteria</taxon>
        <taxon>Campylobacterales</taxon>
        <taxon>Arcobacteraceae</taxon>
        <taxon>Arcobacter</taxon>
    </lineage>
</organism>
<keyword evidence="2" id="KW-1185">Reference proteome</keyword>
<accession>A0A6M8EDG6</accession>
<dbReference type="EMBL" id="CP042652">
    <property type="protein sequence ID" value="QKE29593.1"/>
    <property type="molecule type" value="Genomic_DNA"/>
</dbReference>
<protein>
    <submittedName>
        <fullName evidence="1">Uncharacterized protein</fullName>
    </submittedName>
</protein>
<sequence>MAYPFSVYKEMTIKKLNKERLDEEEENYFLKFSDSSIMSTSKKIYYFALLYFKRWYPRFLIHFIITYKVKKALKNENAPETIQNLYREIAKIICLSAMGAYGKGRKVKK</sequence>
<dbReference type="KEGG" id="paco:AACT_2504"/>